<dbReference type="AlphaFoldDB" id="A0A9D1LFE6"/>
<dbReference type="SUPFAM" id="SSF52540">
    <property type="entry name" value="P-loop containing nucleoside triphosphate hydrolases"/>
    <property type="match status" value="2"/>
</dbReference>
<dbReference type="GO" id="GO:0006281">
    <property type="term" value="P:DNA repair"/>
    <property type="evidence" value="ECO:0007669"/>
    <property type="project" value="UniProtKB-KW"/>
</dbReference>
<dbReference type="Gene3D" id="1.10.10.160">
    <property type="match status" value="1"/>
</dbReference>
<evidence type="ECO:0000256" key="1">
    <source>
        <dbReference type="ARBA" id="ARBA00022722"/>
    </source>
</evidence>
<dbReference type="GO" id="GO:0004386">
    <property type="term" value="F:helicase activity"/>
    <property type="evidence" value="ECO:0007669"/>
    <property type="project" value="UniProtKB-KW"/>
</dbReference>
<evidence type="ECO:0000313" key="11">
    <source>
        <dbReference type="Proteomes" id="UP000824083"/>
    </source>
</evidence>
<reference evidence="10" key="1">
    <citation type="submission" date="2020-10" db="EMBL/GenBank/DDBJ databases">
        <authorList>
            <person name="Gilroy R."/>
        </authorList>
    </citation>
    <scope>NUCLEOTIDE SEQUENCE</scope>
    <source>
        <strain evidence="10">7463</strain>
    </source>
</reference>
<accession>A0A9D1LFE6</accession>
<keyword evidence="4" id="KW-0378">Hydrolase</keyword>
<dbReference type="Gene3D" id="3.40.50.10930">
    <property type="match status" value="1"/>
</dbReference>
<protein>
    <submittedName>
        <fullName evidence="10">Exodeoxyribonuclease V subunit gamma</fullName>
    </submittedName>
</protein>
<dbReference type="GO" id="GO:0140097">
    <property type="term" value="F:catalytic activity, acting on DNA"/>
    <property type="evidence" value="ECO:0007669"/>
    <property type="project" value="UniProtKB-ARBA"/>
</dbReference>
<evidence type="ECO:0000313" key="10">
    <source>
        <dbReference type="EMBL" id="HIU36687.1"/>
    </source>
</evidence>
<dbReference type="Proteomes" id="UP000824083">
    <property type="component" value="Unassembled WGS sequence"/>
</dbReference>
<evidence type="ECO:0000256" key="7">
    <source>
        <dbReference type="ARBA" id="ARBA00022840"/>
    </source>
</evidence>
<dbReference type="EMBL" id="DVMY01000005">
    <property type="protein sequence ID" value="HIU36687.1"/>
    <property type="molecule type" value="Genomic_DNA"/>
</dbReference>
<dbReference type="GO" id="GO:0003677">
    <property type="term" value="F:DNA binding"/>
    <property type="evidence" value="ECO:0007669"/>
    <property type="project" value="UniProtKB-KW"/>
</dbReference>
<evidence type="ECO:0000256" key="8">
    <source>
        <dbReference type="ARBA" id="ARBA00023125"/>
    </source>
</evidence>
<keyword evidence="8" id="KW-0238">DNA-binding</keyword>
<dbReference type="GO" id="GO:0006310">
    <property type="term" value="P:DNA recombination"/>
    <property type="evidence" value="ECO:0007669"/>
    <property type="project" value="TreeGrafter"/>
</dbReference>
<dbReference type="InterPro" id="IPR013986">
    <property type="entry name" value="DExx_box_DNA_helicase_dom_sf"/>
</dbReference>
<dbReference type="GO" id="GO:0005524">
    <property type="term" value="F:ATP binding"/>
    <property type="evidence" value="ECO:0007669"/>
    <property type="project" value="UniProtKB-KW"/>
</dbReference>
<evidence type="ECO:0000256" key="9">
    <source>
        <dbReference type="ARBA" id="ARBA00023204"/>
    </source>
</evidence>
<sequence>MLKTIYSNAYEILEAYLTAEISEDKKASVNPFERVRVISGNGNINNRLRQHLAKTNGICSGVDFWTTQSWFHNYAGIGVGEPEEAQDFLWVIWSVLTDRFIADHPRLNTFFSHRTSAREKALARYELARKIATVFDKYVNYRFDWVAEWMGFTNVKAQNVYKEVNAAQISKEKLALEAHPDFAWQKAIWQKLSETTVWAGRETLRLYANPESLEIKFANEPETLHFFEPGSLSPLMLPIIKLLSEHDHKIYVYLLNPCVDYWFDSYADINNQEEQSLNFLRKNAASTRALINRFWTFTPEGQEHADHAPEKLPDLTAAPLQKLNIWTRSETERLDLVQDSGSLLHAAQRAVLENKTDYLPSTLESADQSIRIIKAPTLTREVQNAINMIQAFFQDKTLDLKPEDVLIVTPEIDKTAPVFEACMQALPPQYRMDYQIFGNGANDVDMSAQSLVQLGQLLMRSFTLGKLNEWLELPMVGRCLELSLDDLNVLHSWLLAAGFREGINNEHIKTLHPDWSEEALKEAQDGTLTRAIERLSWGFVLKENTHACVGDILPIQEGCSGFTELAENQKLFQILCLLCEKLTEALQSMKALGEEALPAELSLWAHSLLDSFFAEKADRAALMSIRSSLRIQELALTTVPEPITMPLYVYWRALEDRISAPCNRNPAVGRITLSSMSNFRGLPYKVIIAIGMGESSGFPGNQRFEEFDLMGADSLKRQNDRDSRSDNRNVFLDLFLAARDRFVCSYCVGSDKKSPLNPSPVVIDLMDFLSQNIVPQKDETQLKAIARELENITAEITLTDTAAENFQSTPVRFWKSFMQETLFALKEAQGTDFQAQGPVMLRGSLNTENINTLYIEDILAFFKDPAKWLQKRLDFRFYEDQLQESVPLFGEQSSLEMSILRKSAFEMLEDGENHEAILKRIELDPMKGSRQTRRLQYEDAVNEVVDAYELKEEILSCGEKKIINRIVPLKNTALFTQLNAEGIEAIRFKIDSENKIDESSWIGSVENNQLYLLECCTSKGAVSLAYAKLAIIQAMGINADMLIIQTFETPVTIVKGIELSCARSFTQKMIHLMLEVMQNGCVITSSFDNATEEIIWRGRDYSNTKALSTELWKLAVKIITPDTVYPKLNSYDRCRHLEDFEDQMEIFISGEWQ</sequence>
<keyword evidence="5" id="KW-0347">Helicase</keyword>
<dbReference type="Gene3D" id="3.40.50.300">
    <property type="entry name" value="P-loop containing nucleotide triphosphate hydrolases"/>
    <property type="match status" value="1"/>
</dbReference>
<comment type="caution">
    <text evidence="10">The sequence shown here is derived from an EMBL/GenBank/DDBJ whole genome shotgun (WGS) entry which is preliminary data.</text>
</comment>
<evidence type="ECO:0000256" key="4">
    <source>
        <dbReference type="ARBA" id="ARBA00022801"/>
    </source>
</evidence>
<evidence type="ECO:0000256" key="2">
    <source>
        <dbReference type="ARBA" id="ARBA00022741"/>
    </source>
</evidence>
<keyword evidence="6" id="KW-0269">Exonuclease</keyword>
<dbReference type="PANTHER" id="PTHR30591:SF1">
    <property type="entry name" value="RECBCD ENZYME SUBUNIT RECC"/>
    <property type="match status" value="1"/>
</dbReference>
<keyword evidence="7" id="KW-0067">ATP-binding</keyword>
<dbReference type="GO" id="GO:0004527">
    <property type="term" value="F:exonuclease activity"/>
    <property type="evidence" value="ECO:0007669"/>
    <property type="project" value="UniProtKB-KW"/>
</dbReference>
<evidence type="ECO:0000256" key="3">
    <source>
        <dbReference type="ARBA" id="ARBA00022763"/>
    </source>
</evidence>
<keyword evidence="2" id="KW-0547">Nucleotide-binding</keyword>
<proteinExistence type="predicted"/>
<name>A0A9D1LFE6_9BURK</name>
<keyword evidence="9" id="KW-0234">DNA repair</keyword>
<keyword evidence="3" id="KW-0227">DNA damage</keyword>
<organism evidence="10 11">
    <name type="scientific">Candidatus Aphodousia faecigallinarum</name>
    <dbReference type="NCBI Taxonomy" id="2840677"/>
    <lineage>
        <taxon>Bacteria</taxon>
        <taxon>Pseudomonadati</taxon>
        <taxon>Pseudomonadota</taxon>
        <taxon>Betaproteobacteria</taxon>
        <taxon>Burkholderiales</taxon>
        <taxon>Sutterellaceae</taxon>
        <taxon>Sutterellaceae incertae sedis</taxon>
        <taxon>Candidatus Aphodousia</taxon>
    </lineage>
</organism>
<dbReference type="PANTHER" id="PTHR30591">
    <property type="entry name" value="RECBCD ENZYME SUBUNIT RECC"/>
    <property type="match status" value="1"/>
</dbReference>
<reference evidence="10" key="2">
    <citation type="journal article" date="2021" name="PeerJ">
        <title>Extensive microbial diversity within the chicken gut microbiome revealed by metagenomics and culture.</title>
        <authorList>
            <person name="Gilroy R."/>
            <person name="Ravi A."/>
            <person name="Getino M."/>
            <person name="Pursley I."/>
            <person name="Horton D.L."/>
            <person name="Alikhan N.F."/>
            <person name="Baker D."/>
            <person name="Gharbi K."/>
            <person name="Hall N."/>
            <person name="Watson M."/>
            <person name="Adriaenssens E.M."/>
            <person name="Foster-Nyarko E."/>
            <person name="Jarju S."/>
            <person name="Secka A."/>
            <person name="Antonio M."/>
            <person name="Oren A."/>
            <person name="Chaudhuri R.R."/>
            <person name="La Ragione R."/>
            <person name="Hildebrand F."/>
            <person name="Pallen M.J."/>
        </authorList>
    </citation>
    <scope>NUCLEOTIDE SEQUENCE</scope>
    <source>
        <strain evidence="10">7463</strain>
    </source>
</reference>
<keyword evidence="1" id="KW-0540">Nuclease</keyword>
<dbReference type="Pfam" id="PF04257">
    <property type="entry name" value="Exonuc_V_gamma"/>
    <property type="match status" value="1"/>
</dbReference>
<dbReference type="Gene3D" id="1.10.486.10">
    <property type="entry name" value="PCRA, domain 4"/>
    <property type="match status" value="1"/>
</dbReference>
<evidence type="ECO:0000256" key="6">
    <source>
        <dbReference type="ARBA" id="ARBA00022839"/>
    </source>
</evidence>
<gene>
    <name evidence="10" type="ORF">IAC56_00165</name>
</gene>
<dbReference type="InterPro" id="IPR027417">
    <property type="entry name" value="P-loop_NTPase"/>
</dbReference>
<evidence type="ECO:0000256" key="5">
    <source>
        <dbReference type="ARBA" id="ARBA00022806"/>
    </source>
</evidence>